<evidence type="ECO:0000256" key="3">
    <source>
        <dbReference type="ARBA" id="ARBA00023110"/>
    </source>
</evidence>
<dbReference type="SMART" id="SM00028">
    <property type="entry name" value="TPR"/>
    <property type="match status" value="2"/>
</dbReference>
<dbReference type="PANTHER" id="PTHR11071">
    <property type="entry name" value="PEPTIDYL-PROLYL CIS-TRANS ISOMERASE"/>
    <property type="match status" value="1"/>
</dbReference>
<dbReference type="GO" id="GO:0005737">
    <property type="term" value="C:cytoplasm"/>
    <property type="evidence" value="ECO:0007669"/>
    <property type="project" value="TreeGrafter"/>
</dbReference>
<gene>
    <name evidence="8" type="ORF">HAND00432_LOCUS18198</name>
    <name evidence="7" type="ORF">HAND1043_LOCUS24200</name>
</gene>
<dbReference type="GO" id="GO:0006457">
    <property type="term" value="P:protein folding"/>
    <property type="evidence" value="ECO:0007669"/>
    <property type="project" value="TreeGrafter"/>
</dbReference>
<dbReference type="GO" id="GO:0003755">
    <property type="term" value="F:peptidyl-prolyl cis-trans isomerase activity"/>
    <property type="evidence" value="ECO:0007669"/>
    <property type="project" value="UniProtKB-KW"/>
</dbReference>
<dbReference type="FunFam" id="2.40.100.10:FF:000025">
    <property type="entry name" value="Peptidyl-prolyl cis-trans isomerase CYP19-2"/>
    <property type="match status" value="1"/>
</dbReference>
<keyword evidence="4" id="KW-0413">Isomerase</keyword>
<dbReference type="Gene3D" id="2.40.100.10">
    <property type="entry name" value="Cyclophilin-like"/>
    <property type="match status" value="1"/>
</dbReference>
<feature type="domain" description="PPIase cyclophilin-type" evidence="6">
    <location>
        <begin position="181"/>
        <end position="351"/>
    </location>
</feature>
<dbReference type="EMBL" id="HBFK01039832">
    <property type="protein sequence ID" value="CAD8757686.1"/>
    <property type="molecule type" value="Transcribed_RNA"/>
</dbReference>
<evidence type="ECO:0000259" key="6">
    <source>
        <dbReference type="PROSITE" id="PS50072"/>
    </source>
</evidence>
<dbReference type="EC" id="5.2.1.8" evidence="2"/>
<feature type="region of interest" description="Disordered" evidence="5">
    <location>
        <begin position="335"/>
        <end position="372"/>
    </location>
</feature>
<evidence type="ECO:0000313" key="7">
    <source>
        <dbReference type="EMBL" id="CAD8757686.1"/>
    </source>
</evidence>
<reference evidence="7" key="1">
    <citation type="submission" date="2021-01" db="EMBL/GenBank/DDBJ databases">
        <authorList>
            <person name="Corre E."/>
            <person name="Pelletier E."/>
            <person name="Niang G."/>
            <person name="Scheremetjew M."/>
            <person name="Finn R."/>
            <person name="Kale V."/>
            <person name="Holt S."/>
            <person name="Cochrane G."/>
            <person name="Meng A."/>
            <person name="Brown T."/>
            <person name="Cohen L."/>
        </authorList>
    </citation>
    <scope>NUCLEOTIDE SEQUENCE</scope>
    <source>
        <strain evidence="7">CCMP441</strain>
        <strain evidence="8">CCMP644</strain>
    </source>
</reference>
<organism evidence="7">
    <name type="scientific">Hemiselmis andersenii</name>
    <name type="common">Cryptophyte alga</name>
    <dbReference type="NCBI Taxonomy" id="464988"/>
    <lineage>
        <taxon>Eukaryota</taxon>
        <taxon>Cryptophyceae</taxon>
        <taxon>Cryptomonadales</taxon>
        <taxon>Hemiselmidaceae</taxon>
        <taxon>Hemiselmis</taxon>
    </lineage>
</organism>
<proteinExistence type="predicted"/>
<dbReference type="InterPro" id="IPR029000">
    <property type="entry name" value="Cyclophilin-like_dom_sf"/>
</dbReference>
<dbReference type="EMBL" id="HBFX01030203">
    <property type="protein sequence ID" value="CAD8966838.1"/>
    <property type="molecule type" value="Transcribed_RNA"/>
</dbReference>
<evidence type="ECO:0000313" key="8">
    <source>
        <dbReference type="EMBL" id="CAD8966838.1"/>
    </source>
</evidence>
<dbReference type="AlphaFoldDB" id="A0A6T8PE68"/>
<dbReference type="Pfam" id="PF00160">
    <property type="entry name" value="Pro_isomerase"/>
    <property type="match status" value="1"/>
</dbReference>
<evidence type="ECO:0000256" key="2">
    <source>
        <dbReference type="ARBA" id="ARBA00013194"/>
    </source>
</evidence>
<dbReference type="PRINTS" id="PR00153">
    <property type="entry name" value="CSAPPISMRASE"/>
</dbReference>
<evidence type="ECO:0000256" key="4">
    <source>
        <dbReference type="ARBA" id="ARBA00023235"/>
    </source>
</evidence>
<dbReference type="SUPFAM" id="SSF48452">
    <property type="entry name" value="TPR-like"/>
    <property type="match status" value="1"/>
</dbReference>
<dbReference type="InterPro" id="IPR019734">
    <property type="entry name" value="TPR_rpt"/>
</dbReference>
<sequence>MDSGREWAEQCKEDGNKAFRKGDWEQAISLYLEGVAAVDTMMMHPAEDVKCACFANMAAALMKQDKWKEAIEACDLALKIEERNVKALLRRAQCGIKVGGSATRVEEDLRAVLEVEPSNKDAVGLRAELSKRSKERSEASASKQKRVLGSFWAKDGSQKKAIYEDMVGEEAQDKKLDPVCFFEISIDNVSQGTVYIELFSKKAPKTCENFRCLCTGEAGVDSKGTKLHYEGSLLHRIVKGFVVQGGDVVHRKGDQVGEGIASIYGGAMRDEYLGGRHMHPGQVCMANSGPNTSGCQFYITLDEAPWLDRDHIVFGQVIEGFEVLRKLEDVEVRDDEDHRPKDDVVITRSGQCSREERERIKGSVNPRDLWNQ</sequence>
<feature type="compositionally biased region" description="Basic and acidic residues" evidence="5">
    <location>
        <begin position="335"/>
        <end position="345"/>
    </location>
</feature>
<accession>A0A6T8PE68</accession>
<dbReference type="InterPro" id="IPR002130">
    <property type="entry name" value="Cyclophilin-type_PPIase_dom"/>
</dbReference>
<dbReference type="SUPFAM" id="SSF50891">
    <property type="entry name" value="Cyclophilin-like"/>
    <property type="match status" value="1"/>
</dbReference>
<dbReference type="GO" id="GO:0016018">
    <property type="term" value="F:cyclosporin A binding"/>
    <property type="evidence" value="ECO:0007669"/>
    <property type="project" value="TreeGrafter"/>
</dbReference>
<keyword evidence="3" id="KW-0697">Rotamase</keyword>
<comment type="catalytic activity">
    <reaction evidence="1">
        <text>[protein]-peptidylproline (omega=180) = [protein]-peptidylproline (omega=0)</text>
        <dbReference type="Rhea" id="RHEA:16237"/>
        <dbReference type="Rhea" id="RHEA-COMP:10747"/>
        <dbReference type="Rhea" id="RHEA-COMP:10748"/>
        <dbReference type="ChEBI" id="CHEBI:83833"/>
        <dbReference type="ChEBI" id="CHEBI:83834"/>
        <dbReference type="EC" id="5.2.1.8"/>
    </reaction>
</comment>
<dbReference type="PROSITE" id="PS50072">
    <property type="entry name" value="CSA_PPIASE_2"/>
    <property type="match status" value="1"/>
</dbReference>
<dbReference type="InterPro" id="IPR011990">
    <property type="entry name" value="TPR-like_helical_dom_sf"/>
</dbReference>
<evidence type="ECO:0000256" key="1">
    <source>
        <dbReference type="ARBA" id="ARBA00000971"/>
    </source>
</evidence>
<dbReference type="PANTHER" id="PTHR11071:SF561">
    <property type="entry name" value="PEPTIDYL-PROLYL CIS-TRANS ISOMERASE D-RELATED"/>
    <property type="match status" value="1"/>
</dbReference>
<name>A0A6T8PE68_HEMAN</name>
<protein>
    <recommendedName>
        <fullName evidence="2">peptidylprolyl isomerase</fullName>
        <ecNumber evidence="2">5.2.1.8</ecNumber>
    </recommendedName>
</protein>
<dbReference type="Gene3D" id="1.25.40.10">
    <property type="entry name" value="Tetratricopeptide repeat domain"/>
    <property type="match status" value="1"/>
</dbReference>
<evidence type="ECO:0000256" key="5">
    <source>
        <dbReference type="SAM" id="MobiDB-lite"/>
    </source>
</evidence>